<dbReference type="Proteomes" id="UP000682733">
    <property type="component" value="Unassembled WGS sequence"/>
</dbReference>
<evidence type="ECO:0000256" key="9">
    <source>
        <dbReference type="ARBA" id="ARBA00023286"/>
    </source>
</evidence>
<evidence type="ECO:0000256" key="5">
    <source>
        <dbReference type="ARBA" id="ARBA00023065"/>
    </source>
</evidence>
<reference evidence="13" key="1">
    <citation type="submission" date="2021-02" db="EMBL/GenBank/DDBJ databases">
        <authorList>
            <person name="Nowell W R."/>
        </authorList>
    </citation>
    <scope>NUCLEOTIDE SEQUENCE</scope>
</reference>
<evidence type="ECO:0000256" key="11">
    <source>
        <dbReference type="SAM" id="Phobius"/>
    </source>
</evidence>
<dbReference type="Gene3D" id="3.40.190.10">
    <property type="entry name" value="Periplasmic binding protein-like II"/>
    <property type="match status" value="3"/>
</dbReference>
<dbReference type="EMBL" id="CAJOBA010037618">
    <property type="protein sequence ID" value="CAF4045500.1"/>
    <property type="molecule type" value="Genomic_DNA"/>
</dbReference>
<keyword evidence="5" id="KW-0406">Ion transport</keyword>
<evidence type="ECO:0000259" key="12">
    <source>
        <dbReference type="SMART" id="SM00079"/>
    </source>
</evidence>
<evidence type="ECO:0000256" key="6">
    <source>
        <dbReference type="ARBA" id="ARBA00023136"/>
    </source>
</evidence>
<dbReference type="InterPro" id="IPR015683">
    <property type="entry name" value="Ionotropic_Glu_rcpt"/>
</dbReference>
<dbReference type="EMBL" id="CAJNOK010016070">
    <property type="protein sequence ID" value="CAF1237798.1"/>
    <property type="molecule type" value="Genomic_DNA"/>
</dbReference>
<dbReference type="GO" id="GO:0015276">
    <property type="term" value="F:ligand-gated monoatomic ion channel activity"/>
    <property type="evidence" value="ECO:0007669"/>
    <property type="project" value="InterPro"/>
</dbReference>
<name>A0A8S2ER69_9BILA</name>
<evidence type="ECO:0000313" key="15">
    <source>
        <dbReference type="Proteomes" id="UP000677228"/>
    </source>
</evidence>
<evidence type="ECO:0000256" key="7">
    <source>
        <dbReference type="ARBA" id="ARBA00023170"/>
    </source>
</evidence>
<feature type="domain" description="Ionotropic glutamate receptor C-terminal" evidence="12">
    <location>
        <begin position="1"/>
        <end position="138"/>
    </location>
</feature>
<comment type="subcellular location">
    <subcellularLocation>
        <location evidence="1">Membrane</location>
        <topology evidence="1">Multi-pass membrane protein</topology>
    </subcellularLocation>
</comment>
<keyword evidence="3 11" id="KW-0812">Transmembrane</keyword>
<organism evidence="13 15">
    <name type="scientific">Didymodactylos carnosus</name>
    <dbReference type="NCBI Taxonomy" id="1234261"/>
    <lineage>
        <taxon>Eukaryota</taxon>
        <taxon>Metazoa</taxon>
        <taxon>Spiralia</taxon>
        <taxon>Gnathifera</taxon>
        <taxon>Rotifera</taxon>
        <taxon>Eurotatoria</taxon>
        <taxon>Bdelloidea</taxon>
        <taxon>Philodinida</taxon>
        <taxon>Philodinidae</taxon>
        <taxon>Didymodactylos</taxon>
    </lineage>
</organism>
<keyword evidence="10" id="KW-0407">Ion channel</keyword>
<evidence type="ECO:0000256" key="8">
    <source>
        <dbReference type="ARBA" id="ARBA00023180"/>
    </source>
</evidence>
<evidence type="ECO:0000256" key="1">
    <source>
        <dbReference type="ARBA" id="ARBA00004141"/>
    </source>
</evidence>
<keyword evidence="2" id="KW-0813">Transport</keyword>
<protein>
    <recommendedName>
        <fullName evidence="12">Ionotropic glutamate receptor C-terminal domain-containing protein</fullName>
    </recommendedName>
</protein>
<dbReference type="SUPFAM" id="SSF53850">
    <property type="entry name" value="Periplasmic binding protein-like II"/>
    <property type="match status" value="1"/>
</dbReference>
<evidence type="ECO:0000256" key="3">
    <source>
        <dbReference type="ARBA" id="ARBA00022692"/>
    </source>
</evidence>
<keyword evidence="8" id="KW-0325">Glycoprotein</keyword>
<comment type="caution">
    <text evidence="13">The sequence shown here is derived from an EMBL/GenBank/DDBJ whole genome shotgun (WGS) entry which is preliminary data.</text>
</comment>
<evidence type="ECO:0000313" key="14">
    <source>
        <dbReference type="EMBL" id="CAF4045500.1"/>
    </source>
</evidence>
<feature type="non-terminal residue" evidence="13">
    <location>
        <position position="1"/>
    </location>
</feature>
<gene>
    <name evidence="13" type="ORF">OVA965_LOCUS25680</name>
    <name evidence="14" type="ORF">TMI583_LOCUS26412</name>
</gene>
<dbReference type="GO" id="GO:0016020">
    <property type="term" value="C:membrane"/>
    <property type="evidence" value="ECO:0007669"/>
    <property type="project" value="UniProtKB-SubCell"/>
</dbReference>
<evidence type="ECO:0000256" key="10">
    <source>
        <dbReference type="ARBA" id="ARBA00023303"/>
    </source>
</evidence>
<evidence type="ECO:0000256" key="2">
    <source>
        <dbReference type="ARBA" id="ARBA00022448"/>
    </source>
</evidence>
<keyword evidence="7" id="KW-0675">Receptor</keyword>
<sequence>SLYTANLAAFLVSGYLNDEDVTPIKSVEDLARQTHIQYGVVRGGSTQAFFEKSDVKIFRQMYTKSAGEYAFLLESTKNEYANERFPCDTMKVSSDLDSKGYGIATPVGSELREAINIVISEMSEAGILNALKNRWFYEKSECSSGTIKNARRSHAMNSGHVRGIFYFLIGGLALAIIIAFLEYFFVKCRS</sequence>
<keyword evidence="4 11" id="KW-1133">Transmembrane helix</keyword>
<keyword evidence="9" id="KW-1071">Ligand-gated ion channel</keyword>
<dbReference type="AlphaFoldDB" id="A0A8S2ER69"/>
<dbReference type="FunFam" id="3.40.190.10:FF:000087">
    <property type="entry name" value="glutamate receptor 4 isoform X2"/>
    <property type="match status" value="1"/>
</dbReference>
<feature type="transmembrane region" description="Helical" evidence="11">
    <location>
        <begin position="164"/>
        <end position="186"/>
    </location>
</feature>
<dbReference type="InterPro" id="IPR001320">
    <property type="entry name" value="Iontro_rcpt_C"/>
</dbReference>
<dbReference type="Proteomes" id="UP000677228">
    <property type="component" value="Unassembled WGS sequence"/>
</dbReference>
<keyword evidence="6 11" id="KW-0472">Membrane</keyword>
<evidence type="ECO:0000256" key="4">
    <source>
        <dbReference type="ARBA" id="ARBA00022989"/>
    </source>
</evidence>
<dbReference type="PANTHER" id="PTHR18966">
    <property type="entry name" value="IONOTROPIC GLUTAMATE RECEPTOR"/>
    <property type="match status" value="1"/>
</dbReference>
<evidence type="ECO:0000313" key="13">
    <source>
        <dbReference type="EMBL" id="CAF1237798.1"/>
    </source>
</evidence>
<proteinExistence type="predicted"/>
<dbReference type="Pfam" id="PF00060">
    <property type="entry name" value="Lig_chan"/>
    <property type="match status" value="1"/>
</dbReference>
<dbReference type="SMART" id="SM00079">
    <property type="entry name" value="PBPe"/>
    <property type="match status" value="1"/>
</dbReference>
<accession>A0A8S2ER69</accession>